<organism evidence="2 3">
    <name type="scientific">Marinobacterium aestuariivivens</name>
    <dbReference type="NCBI Taxonomy" id="1698799"/>
    <lineage>
        <taxon>Bacteria</taxon>
        <taxon>Pseudomonadati</taxon>
        <taxon>Pseudomonadota</taxon>
        <taxon>Gammaproteobacteria</taxon>
        <taxon>Oceanospirillales</taxon>
        <taxon>Oceanospirillaceae</taxon>
        <taxon>Marinobacterium</taxon>
    </lineage>
</organism>
<evidence type="ECO:0000313" key="3">
    <source>
        <dbReference type="Proteomes" id="UP001596422"/>
    </source>
</evidence>
<evidence type="ECO:0008006" key="4">
    <source>
        <dbReference type="Google" id="ProtNLM"/>
    </source>
</evidence>
<proteinExistence type="predicted"/>
<dbReference type="SUPFAM" id="SSF52540">
    <property type="entry name" value="P-loop containing nucleoside triphosphate hydrolases"/>
    <property type="match status" value="1"/>
</dbReference>
<comment type="caution">
    <text evidence="2">The sequence shown here is derived from an EMBL/GenBank/DDBJ whole genome shotgun (WGS) entry which is preliminary data.</text>
</comment>
<dbReference type="EMBL" id="JBHSWE010000002">
    <property type="protein sequence ID" value="MFC6674076.1"/>
    <property type="molecule type" value="Genomic_DNA"/>
</dbReference>
<dbReference type="Proteomes" id="UP001596422">
    <property type="component" value="Unassembled WGS sequence"/>
</dbReference>
<feature type="region of interest" description="Disordered" evidence="1">
    <location>
        <begin position="1"/>
        <end position="29"/>
    </location>
</feature>
<evidence type="ECO:0000313" key="2">
    <source>
        <dbReference type="EMBL" id="MFC6674076.1"/>
    </source>
</evidence>
<dbReference type="InterPro" id="IPR027417">
    <property type="entry name" value="P-loop_NTPase"/>
</dbReference>
<protein>
    <recommendedName>
        <fullName evidence="4">ATP-binding protein</fullName>
    </recommendedName>
</protein>
<name>A0ABW2A9F9_9GAMM</name>
<evidence type="ECO:0000256" key="1">
    <source>
        <dbReference type="SAM" id="MobiDB-lite"/>
    </source>
</evidence>
<reference evidence="3" key="1">
    <citation type="journal article" date="2019" name="Int. J. Syst. Evol. Microbiol.">
        <title>The Global Catalogue of Microorganisms (GCM) 10K type strain sequencing project: providing services to taxonomists for standard genome sequencing and annotation.</title>
        <authorList>
            <consortium name="The Broad Institute Genomics Platform"/>
            <consortium name="The Broad Institute Genome Sequencing Center for Infectious Disease"/>
            <person name="Wu L."/>
            <person name="Ma J."/>
        </authorList>
    </citation>
    <scope>NUCLEOTIDE SEQUENCE [LARGE SCALE GENOMIC DNA]</scope>
    <source>
        <strain evidence="3">NBRC 111756</strain>
    </source>
</reference>
<gene>
    <name evidence="2" type="ORF">ACFQDL_31245</name>
</gene>
<dbReference type="RefSeq" id="WP_379913703.1">
    <property type="nucleotide sequence ID" value="NZ_JBHSWE010000002.1"/>
</dbReference>
<accession>A0ABW2A9F9</accession>
<keyword evidence="3" id="KW-1185">Reference proteome</keyword>
<sequence length="1247" mass="140991">MSPGASKTLPEVANSDANSHDNRAGTLAPSRTRARLSEITDEGLFERVAAGVLRIAEPVFHGIVETGTNARGQTIADPADGILYTTAQDGEGLAVIAHHTITRKAGLRSKWLGPTDGDVVKAIRLFESALTRVGERKRILILTCSVEPDSALVTDIEAVAADHELTIQIWPGSRLAHVLDVQSDGQWLRYQSLGMPQQRLSPDLLKKIAAQTIEDARPLGDSAEYVPRKLSEQLDDRFAGNDNLVFVQGRSGTGKSVLCYDWAKRVEARDGVCLILNEEVLAASSSLEEALARVLKAYAPGLSETSFQNAVTEVSGAPGVFLWVEDVNRASAPIDLIRKLFRWMASASGRDADISQRLNPRLKILCPVWPEHIQAMTRDERAKIDRASLYVADYSWDEATEAVLRRAQTQTITLTRLQAFEAARALNFDPLLIGLATDWKRLDPSSIIGIYVDDALARLSADGQYRKSEYRQCLLLLSAHMLTGRDLSPAFDDAMEVMRRNGQEERFRRLIHDGAVISIDGSDRLRFRHDRVRDFILVEHVVALIRDSDEIPEILKDPFLAEVIGAAVFSQAASADIETLCDAISPLAVFHAFARAVRAKSDLRPQIFRLCEKQLASSEFLTGPKSQMYATQSVLAQLDGTDVRCLLEAAGEHSFFQQEGLARNGCVKSAAAFCYHHDPYMASQQRDALLSHLRSTAGEAWVCDVGSYLTEFDGSEKLEQGALYLAGEIGEAELIAPLKRRWAAHVSAGRSLTAGMLHAAIRCAVGRDDAFVEEIVRAWASLPEKDDEREHSNPRYDVSHYALGGAVRRDPSDRIIGYLLKLPQRLSELKSPVASILQNADHPEAVKYIARVVAEVDHRCEGTDKLNPWGMSFADQWGRIRDQGIKQMSERSRAALKTEWENQDNDIWVRRRSFDLWSARLNREDLKELASSPPVGLEDRTLRARLMNRDASAKTELGQMILKEANDWYWLQYARYVGTNGLEDVIRELFARRRKFYEEEPEGYFRADDILPELIGDRDDEFALRTILENWDQVQFKKNYVIALLYLAKPESLAAANVAIEQSHEPEKILEFFDRRIGVKMYNRPGIKRREQIEAILPYFQHLSDLEKWSLWEACNDRGWFEWRRERLDPLFSFPEDRDFARIDEVEDFLWLDRRLAQDRRSRSEAHFWAESRIKAGITTNELVLRAARYADDKRTSDAYRFVCDVIAEHGKRSDCEFLDNDWARTDEGLRIERESAEFSVNLRTFE</sequence>